<dbReference type="PANTHER" id="PTHR37017">
    <property type="entry name" value="AB HYDROLASE-1 DOMAIN-CONTAINING PROTEIN-RELATED"/>
    <property type="match status" value="1"/>
</dbReference>
<evidence type="ECO:0000259" key="1">
    <source>
        <dbReference type="Pfam" id="PF12697"/>
    </source>
</evidence>
<dbReference type="EMBL" id="JFFI01001260">
    <property type="protein sequence ID" value="KXH61678.1"/>
    <property type="molecule type" value="Genomic_DNA"/>
</dbReference>
<dbReference type="SUPFAM" id="SSF53474">
    <property type="entry name" value="alpha/beta-Hydrolases"/>
    <property type="match status" value="1"/>
</dbReference>
<dbReference type="Proteomes" id="UP000070121">
    <property type="component" value="Unassembled WGS sequence"/>
</dbReference>
<dbReference type="InterPro" id="IPR000073">
    <property type="entry name" value="AB_hydrolase_1"/>
</dbReference>
<evidence type="ECO:0000313" key="2">
    <source>
        <dbReference type="EMBL" id="KXH61678.1"/>
    </source>
</evidence>
<dbReference type="InterPro" id="IPR029058">
    <property type="entry name" value="AB_hydrolase_fold"/>
</dbReference>
<organism evidence="2 3">
    <name type="scientific">Colletotrichum salicis</name>
    <dbReference type="NCBI Taxonomy" id="1209931"/>
    <lineage>
        <taxon>Eukaryota</taxon>
        <taxon>Fungi</taxon>
        <taxon>Dikarya</taxon>
        <taxon>Ascomycota</taxon>
        <taxon>Pezizomycotina</taxon>
        <taxon>Sordariomycetes</taxon>
        <taxon>Hypocreomycetidae</taxon>
        <taxon>Glomerellales</taxon>
        <taxon>Glomerellaceae</taxon>
        <taxon>Colletotrichum</taxon>
        <taxon>Colletotrichum acutatum species complex</taxon>
    </lineage>
</organism>
<dbReference type="AlphaFoldDB" id="A0A135UMR4"/>
<comment type="caution">
    <text evidence="2">The sequence shown here is derived from an EMBL/GenBank/DDBJ whole genome shotgun (WGS) entry which is preliminary data.</text>
</comment>
<dbReference type="Gene3D" id="3.40.50.1820">
    <property type="entry name" value="alpha/beta hydrolase"/>
    <property type="match status" value="1"/>
</dbReference>
<dbReference type="OrthoDB" id="408373at2759"/>
<protein>
    <recommendedName>
        <fullName evidence="1">AB hydrolase-1 domain-containing protein</fullName>
    </recommendedName>
</protein>
<dbReference type="Pfam" id="PF12697">
    <property type="entry name" value="Abhydrolase_6"/>
    <property type="match status" value="1"/>
</dbReference>
<sequence length="268" mass="29329">MTGNKPTFIFVPGAWHCANKFEPVTSKLEALGYPTKSVQLPCFGAEPPLSDFQPDVAAIRQEIEKSVDAGEDVVLFMHSYGGIVGCEACRGLGKAAREKEGKTGGVVRLVFCAAFMVPEGELWQTGVDRACVTNKAPPGVSLFDMLQGNPLPWFIVSDDKTKVDPARPEEIFYNDMDEAAIKEAIAGLKHHSYQTFYSKLTYPAYKDIPVTYIKCELDNAIPHQGQQRMIDTCGVDVTVETMQASHSPFLSKPDVVIAACRRSAGESF</sequence>
<gene>
    <name evidence="2" type="ORF">CSAL01_11725</name>
</gene>
<reference evidence="2 3" key="1">
    <citation type="submission" date="2014-02" db="EMBL/GenBank/DDBJ databases">
        <title>The genome sequence of Colletotrichum salicis CBS 607.94.</title>
        <authorList>
            <person name="Baroncelli R."/>
            <person name="Thon M.R."/>
        </authorList>
    </citation>
    <scope>NUCLEOTIDE SEQUENCE [LARGE SCALE GENOMIC DNA]</scope>
    <source>
        <strain evidence="2 3">CBS 607.94</strain>
    </source>
</reference>
<feature type="domain" description="AB hydrolase-1" evidence="1">
    <location>
        <begin position="9"/>
        <end position="259"/>
    </location>
</feature>
<keyword evidence="3" id="KW-1185">Reference proteome</keyword>
<dbReference type="PANTHER" id="PTHR37017:SF11">
    <property type="entry name" value="ESTERASE_LIPASE_THIOESTERASE DOMAIN-CONTAINING PROTEIN"/>
    <property type="match status" value="1"/>
</dbReference>
<proteinExistence type="predicted"/>
<dbReference type="InterPro" id="IPR052897">
    <property type="entry name" value="Sec-Metab_Biosynth_Hydrolase"/>
</dbReference>
<accession>A0A135UMR4</accession>
<dbReference type="STRING" id="1209931.A0A135UMR4"/>
<name>A0A135UMR4_9PEZI</name>
<evidence type="ECO:0000313" key="3">
    <source>
        <dbReference type="Proteomes" id="UP000070121"/>
    </source>
</evidence>